<accession>A0A4Y8RS34</accession>
<comment type="caution">
    <text evidence="1">The sequence shown here is derived from an EMBL/GenBank/DDBJ whole genome shotgun (WGS) entry which is preliminary data.</text>
</comment>
<evidence type="ECO:0000313" key="2">
    <source>
        <dbReference type="Proteomes" id="UP000298179"/>
    </source>
</evidence>
<sequence length="134" mass="14399">MPMITIRFVTPRPRPELKPEIAALAARLSAEILGKDPGVTAVLVEAADPDSWFIAGRRPTEAGLSAFWLDIKITAGTNTKAETAAFVDAAYARMEELLGPLHEECYVHVHAADGDAYGYGGRTQNARWAAAHPG</sequence>
<dbReference type="InterPro" id="IPR014347">
    <property type="entry name" value="Tautomerase/MIF_sf"/>
</dbReference>
<dbReference type="EMBL" id="SOZD01000001">
    <property type="protein sequence ID" value="TFF27140.1"/>
    <property type="molecule type" value="Genomic_DNA"/>
</dbReference>
<dbReference type="SUPFAM" id="SSF55331">
    <property type="entry name" value="Tautomerase/MIF"/>
    <property type="match status" value="1"/>
</dbReference>
<gene>
    <name evidence="1" type="ORF">E3C22_01275</name>
</gene>
<dbReference type="AlphaFoldDB" id="A0A4Y8RS34"/>
<dbReference type="PANTHER" id="PTHR35530:SF1">
    <property type="entry name" value="2-HYDROXYMUCONATE TAUTOMERASE"/>
    <property type="match status" value="1"/>
</dbReference>
<dbReference type="Gene3D" id="3.30.429.10">
    <property type="entry name" value="Macrophage Migration Inhibitory Factor"/>
    <property type="match status" value="2"/>
</dbReference>
<proteinExistence type="predicted"/>
<evidence type="ECO:0000313" key="1">
    <source>
        <dbReference type="EMBL" id="TFF27140.1"/>
    </source>
</evidence>
<name>A0A4Y8RS34_9HYPH</name>
<keyword evidence="2" id="KW-1185">Reference proteome</keyword>
<reference evidence="1 2" key="1">
    <citation type="submission" date="2019-03" db="EMBL/GenBank/DDBJ databases">
        <title>Jiella endophytica sp. nov., a novel endophytic bacterium isolated from root of Ficus microcarpa Linn. f.</title>
        <authorList>
            <person name="Tuo L."/>
        </authorList>
    </citation>
    <scope>NUCLEOTIDE SEQUENCE [LARGE SCALE GENOMIC DNA]</scope>
    <source>
        <strain evidence="1 2">CBS5Q-3</strain>
    </source>
</reference>
<dbReference type="RefSeq" id="WP_134759463.1">
    <property type="nucleotide sequence ID" value="NZ_SOZD01000001.1"/>
</dbReference>
<protein>
    <submittedName>
        <fullName evidence="1">4-oxalocrotonate tautomerase family protein</fullName>
    </submittedName>
</protein>
<dbReference type="PANTHER" id="PTHR35530">
    <property type="entry name" value="TAUTOMERASE-RELATED"/>
    <property type="match status" value="1"/>
</dbReference>
<dbReference type="OrthoDB" id="9803586at2"/>
<organism evidence="1 2">
    <name type="scientific">Jiella endophytica</name>
    <dbReference type="NCBI Taxonomy" id="2558362"/>
    <lineage>
        <taxon>Bacteria</taxon>
        <taxon>Pseudomonadati</taxon>
        <taxon>Pseudomonadota</taxon>
        <taxon>Alphaproteobacteria</taxon>
        <taxon>Hyphomicrobiales</taxon>
        <taxon>Aurantimonadaceae</taxon>
        <taxon>Jiella</taxon>
    </lineage>
</organism>
<dbReference type="Proteomes" id="UP000298179">
    <property type="component" value="Unassembled WGS sequence"/>
</dbReference>